<evidence type="ECO:0000259" key="7">
    <source>
        <dbReference type="PROSITE" id="PS50940"/>
    </source>
</evidence>
<organism evidence="8 9">
    <name type="scientific">Adineta ricciae</name>
    <name type="common">Rotifer</name>
    <dbReference type="NCBI Taxonomy" id="249248"/>
    <lineage>
        <taxon>Eukaryota</taxon>
        <taxon>Metazoa</taxon>
        <taxon>Spiralia</taxon>
        <taxon>Gnathifera</taxon>
        <taxon>Rotifera</taxon>
        <taxon>Eurotatoria</taxon>
        <taxon>Bdelloidea</taxon>
        <taxon>Adinetida</taxon>
        <taxon>Adinetidae</taxon>
        <taxon>Adineta</taxon>
    </lineage>
</organism>
<keyword evidence="3" id="KW-0677">Repeat</keyword>
<reference evidence="8" key="1">
    <citation type="submission" date="2021-02" db="EMBL/GenBank/DDBJ databases">
        <authorList>
            <person name="Nowell W R."/>
        </authorList>
    </citation>
    <scope>NUCLEOTIDE SEQUENCE</scope>
</reference>
<comment type="caution">
    <text evidence="8">The sequence shown here is derived from an EMBL/GenBank/DDBJ whole genome shotgun (WGS) entry which is preliminary data.</text>
</comment>
<evidence type="ECO:0000256" key="5">
    <source>
        <dbReference type="ARBA" id="ARBA00023180"/>
    </source>
</evidence>
<evidence type="ECO:0000256" key="6">
    <source>
        <dbReference type="SAM" id="SignalP"/>
    </source>
</evidence>
<keyword evidence="9" id="KW-1185">Reference proteome</keyword>
<keyword evidence="5" id="KW-0325">Glycoprotein</keyword>
<dbReference type="InterPro" id="IPR002557">
    <property type="entry name" value="Chitin-bd_dom"/>
</dbReference>
<keyword evidence="4" id="KW-1015">Disulfide bond</keyword>
<dbReference type="InterPro" id="IPR036508">
    <property type="entry name" value="Chitin-bd_dom_sf"/>
</dbReference>
<feature type="domain" description="Chitin-binding type-2" evidence="7">
    <location>
        <begin position="221"/>
        <end position="281"/>
    </location>
</feature>
<protein>
    <recommendedName>
        <fullName evidence="7">Chitin-binding type-2 domain-containing protein</fullName>
    </recommendedName>
</protein>
<evidence type="ECO:0000256" key="1">
    <source>
        <dbReference type="ARBA" id="ARBA00022669"/>
    </source>
</evidence>
<dbReference type="PROSITE" id="PS50940">
    <property type="entry name" value="CHIT_BIND_II"/>
    <property type="match status" value="3"/>
</dbReference>
<keyword evidence="2 6" id="KW-0732">Signal</keyword>
<accession>A0A814J5R8</accession>
<feature type="chain" id="PRO_5032846766" description="Chitin-binding type-2 domain-containing protein" evidence="6">
    <location>
        <begin position="19"/>
        <end position="310"/>
    </location>
</feature>
<dbReference type="GO" id="GO:0008061">
    <property type="term" value="F:chitin binding"/>
    <property type="evidence" value="ECO:0007669"/>
    <property type="project" value="UniProtKB-KW"/>
</dbReference>
<feature type="domain" description="Chitin-binding type-2" evidence="7">
    <location>
        <begin position="159"/>
        <end position="213"/>
    </location>
</feature>
<evidence type="ECO:0000256" key="2">
    <source>
        <dbReference type="ARBA" id="ARBA00022729"/>
    </source>
</evidence>
<dbReference type="Gene3D" id="2.170.140.10">
    <property type="entry name" value="Chitin binding domain"/>
    <property type="match status" value="3"/>
</dbReference>
<dbReference type="SUPFAM" id="SSF57625">
    <property type="entry name" value="Invertebrate chitin-binding proteins"/>
    <property type="match status" value="3"/>
</dbReference>
<dbReference type="EMBL" id="CAJNOR010000905">
    <property type="protein sequence ID" value="CAF1033728.1"/>
    <property type="molecule type" value="Genomic_DNA"/>
</dbReference>
<gene>
    <name evidence="8" type="ORF">XAT740_LOCUS14888</name>
</gene>
<feature type="domain" description="Chitin-binding type-2" evidence="7">
    <location>
        <begin position="22"/>
        <end position="76"/>
    </location>
</feature>
<sequence>MRQLCLLCLIINIHSTFSKTDEFACPKDGRWPHPGDCEKYYTCNTGISIEGWCGGGMSYDPDHQRCDLTKNIECQNGERPNWTPPEGWGQSESVTGYVVTKTTSGTPRDDDDEHIDENNAVTKKTRASKKRKTTVKSITVASKIARDRVTLPIFQLVESSDCTFQGNMPDPDNCQFYYTCREDVVTRVHCTERQLFDEDQRICNDHRKVFCGNRPVNERGNDPCIFQANGWYADHENQCRSYYLCTEHRKAKMGECQGGAKWNAAKHRCDDPRNVLAPCGLRSNHAMSWSHQHDSTMVIIFLSFFYLLIC</sequence>
<evidence type="ECO:0000256" key="3">
    <source>
        <dbReference type="ARBA" id="ARBA00022737"/>
    </source>
</evidence>
<evidence type="ECO:0000313" key="8">
    <source>
        <dbReference type="EMBL" id="CAF1033728.1"/>
    </source>
</evidence>
<proteinExistence type="predicted"/>
<feature type="signal peptide" evidence="6">
    <location>
        <begin position="1"/>
        <end position="18"/>
    </location>
</feature>
<dbReference type="PANTHER" id="PTHR23301:SF106">
    <property type="entry name" value="CHITIN-BINDING TYPE-2 DOMAIN-CONTAINING PROTEIN-RELATED"/>
    <property type="match status" value="1"/>
</dbReference>
<keyword evidence="1" id="KW-0147">Chitin-binding</keyword>
<dbReference type="PANTHER" id="PTHR23301">
    <property type="entry name" value="CHITIN BINDING PERITROPHIN-A"/>
    <property type="match status" value="1"/>
</dbReference>
<dbReference type="Pfam" id="PF01607">
    <property type="entry name" value="CBM_14"/>
    <property type="match status" value="3"/>
</dbReference>
<dbReference type="InterPro" id="IPR051940">
    <property type="entry name" value="Chitin_bind-dev_reg"/>
</dbReference>
<dbReference type="SMART" id="SM00494">
    <property type="entry name" value="ChtBD2"/>
    <property type="match status" value="3"/>
</dbReference>
<dbReference type="GO" id="GO:0005576">
    <property type="term" value="C:extracellular region"/>
    <property type="evidence" value="ECO:0007669"/>
    <property type="project" value="InterPro"/>
</dbReference>
<dbReference type="AlphaFoldDB" id="A0A814J5R8"/>
<evidence type="ECO:0000313" key="9">
    <source>
        <dbReference type="Proteomes" id="UP000663828"/>
    </source>
</evidence>
<evidence type="ECO:0000256" key="4">
    <source>
        <dbReference type="ARBA" id="ARBA00023157"/>
    </source>
</evidence>
<name>A0A814J5R8_ADIRI</name>
<dbReference type="Proteomes" id="UP000663828">
    <property type="component" value="Unassembled WGS sequence"/>
</dbReference>